<protein>
    <submittedName>
        <fullName evidence="1">Uncharacterized protein</fullName>
    </submittedName>
</protein>
<keyword evidence="2" id="KW-1185">Reference proteome</keyword>
<proteinExistence type="predicted"/>
<dbReference type="Proteomes" id="UP001066276">
    <property type="component" value="Chromosome 6"/>
</dbReference>
<organism evidence="1 2">
    <name type="scientific">Pleurodeles waltl</name>
    <name type="common">Iberian ribbed newt</name>
    <dbReference type="NCBI Taxonomy" id="8319"/>
    <lineage>
        <taxon>Eukaryota</taxon>
        <taxon>Metazoa</taxon>
        <taxon>Chordata</taxon>
        <taxon>Craniata</taxon>
        <taxon>Vertebrata</taxon>
        <taxon>Euteleostomi</taxon>
        <taxon>Amphibia</taxon>
        <taxon>Batrachia</taxon>
        <taxon>Caudata</taxon>
        <taxon>Salamandroidea</taxon>
        <taxon>Salamandridae</taxon>
        <taxon>Pleurodelinae</taxon>
        <taxon>Pleurodeles</taxon>
    </lineage>
</organism>
<dbReference type="AlphaFoldDB" id="A0AAV7QPZ8"/>
<gene>
    <name evidence="1" type="ORF">NDU88_007474</name>
</gene>
<accession>A0AAV7QPZ8</accession>
<name>A0AAV7QPZ8_PLEWA</name>
<reference evidence="1" key="1">
    <citation type="journal article" date="2022" name="bioRxiv">
        <title>Sequencing and chromosome-scale assembly of the giantPleurodeles waltlgenome.</title>
        <authorList>
            <person name="Brown T."/>
            <person name="Elewa A."/>
            <person name="Iarovenko S."/>
            <person name="Subramanian E."/>
            <person name="Araus A.J."/>
            <person name="Petzold A."/>
            <person name="Susuki M."/>
            <person name="Suzuki K.-i.T."/>
            <person name="Hayashi T."/>
            <person name="Toyoda A."/>
            <person name="Oliveira C."/>
            <person name="Osipova E."/>
            <person name="Leigh N.D."/>
            <person name="Simon A."/>
            <person name="Yun M.H."/>
        </authorList>
    </citation>
    <scope>NUCLEOTIDE SEQUENCE</scope>
    <source>
        <strain evidence="1">20211129_DDA</strain>
        <tissue evidence="1">Liver</tissue>
    </source>
</reference>
<comment type="caution">
    <text evidence="1">The sequence shown here is derived from an EMBL/GenBank/DDBJ whole genome shotgun (WGS) entry which is preliminary data.</text>
</comment>
<evidence type="ECO:0000313" key="1">
    <source>
        <dbReference type="EMBL" id="KAJ1141139.1"/>
    </source>
</evidence>
<sequence length="118" mass="13827">MRVEAPRFKRRHCVYSEGAKRRRVAKFNSKKNIITEEVSSDECSGFMFDELGRKPLRPEIAQYTRRTGDVPGFADHCDRGSEDGRERNREIIESREEIMKARPQRVKKASGYLDDYVK</sequence>
<evidence type="ECO:0000313" key="2">
    <source>
        <dbReference type="Proteomes" id="UP001066276"/>
    </source>
</evidence>
<dbReference type="EMBL" id="JANPWB010000010">
    <property type="protein sequence ID" value="KAJ1141139.1"/>
    <property type="molecule type" value="Genomic_DNA"/>
</dbReference>